<evidence type="ECO:0000256" key="4">
    <source>
        <dbReference type="ARBA" id="ARBA00023136"/>
    </source>
</evidence>
<evidence type="ECO:0000313" key="9">
    <source>
        <dbReference type="EMBL" id="KWR57178.1"/>
    </source>
</evidence>
<dbReference type="Proteomes" id="UP000285305">
    <property type="component" value="Unassembled WGS sequence"/>
</dbReference>
<dbReference type="Proteomes" id="UP000467334">
    <property type="component" value="Unassembled WGS sequence"/>
</dbReference>
<comment type="subcellular location">
    <subcellularLocation>
        <location evidence="1">Cell outer membrane</location>
    </subcellularLocation>
</comment>
<dbReference type="EMBL" id="QSHQ01000036">
    <property type="protein sequence ID" value="RHC26818.1"/>
    <property type="molecule type" value="Genomic_DNA"/>
</dbReference>
<dbReference type="Pfam" id="PF07980">
    <property type="entry name" value="SusD_RagB"/>
    <property type="match status" value="1"/>
</dbReference>
<proteinExistence type="inferred from homology"/>
<reference evidence="9" key="2">
    <citation type="submission" date="2016-01" db="EMBL/GenBank/DDBJ databases">
        <authorList>
            <person name="McClelland M."/>
            <person name="Jain A."/>
            <person name="Saraogi P."/>
            <person name="Mendelson R."/>
            <person name="Westerman R."/>
            <person name="SanMiguel P."/>
            <person name="Csonka L."/>
        </authorList>
    </citation>
    <scope>NUCLEOTIDE SEQUENCE</scope>
    <source>
        <strain evidence="9">CL09T03C01</strain>
    </source>
</reference>
<evidence type="ECO:0000313" key="14">
    <source>
        <dbReference type="Proteomes" id="UP000285305"/>
    </source>
</evidence>
<evidence type="ECO:0000256" key="3">
    <source>
        <dbReference type="ARBA" id="ARBA00022729"/>
    </source>
</evidence>
<evidence type="ECO:0000313" key="8">
    <source>
        <dbReference type="EMBL" id="KAB5314861.1"/>
    </source>
</evidence>
<name>A0A125MGH2_BACSE</name>
<keyword evidence="4" id="KW-0472">Membrane</keyword>
<dbReference type="InterPro" id="IPR012944">
    <property type="entry name" value="SusD_RagB_dom"/>
</dbReference>
<evidence type="ECO:0000313" key="10">
    <source>
        <dbReference type="EMBL" id="RHB33253.1"/>
    </source>
</evidence>
<evidence type="ECO:0000313" key="12">
    <source>
        <dbReference type="Proteomes" id="UP000056419"/>
    </source>
</evidence>
<gene>
    <name evidence="9" type="ORF">AA415_00635</name>
    <name evidence="11" type="ORF">DW853_14465</name>
    <name evidence="10" type="ORF">DW889_01435</name>
    <name evidence="8" type="ORF">F9958_07935</name>
</gene>
<dbReference type="EMBL" id="WCLE01000013">
    <property type="protein sequence ID" value="KAB5314861.1"/>
    <property type="molecule type" value="Genomic_DNA"/>
</dbReference>
<dbReference type="GeneID" id="31797060"/>
<dbReference type="Proteomes" id="UP000283482">
    <property type="component" value="Unassembled WGS sequence"/>
</dbReference>
<dbReference type="STRING" id="46506.AA415_00635"/>
<feature type="domain" description="SusD-like N-terminal" evidence="7">
    <location>
        <begin position="90"/>
        <end position="212"/>
    </location>
</feature>
<dbReference type="Proteomes" id="UP000056419">
    <property type="component" value="Unassembled WGS sequence"/>
</dbReference>
<accession>A0A125MGH2</accession>
<evidence type="ECO:0000256" key="2">
    <source>
        <dbReference type="ARBA" id="ARBA00006275"/>
    </source>
</evidence>
<dbReference type="EMBL" id="LRGC01000002">
    <property type="protein sequence ID" value="KWR57178.1"/>
    <property type="molecule type" value="Genomic_DNA"/>
</dbReference>
<reference evidence="13 14" key="3">
    <citation type="submission" date="2018-08" db="EMBL/GenBank/DDBJ databases">
        <title>A genome reference for cultivated species of the human gut microbiota.</title>
        <authorList>
            <person name="Zou Y."/>
            <person name="Xue W."/>
            <person name="Luo G."/>
        </authorList>
    </citation>
    <scope>NUCLEOTIDE SEQUENCE [LARGE SCALE GENOMIC DNA]</scope>
    <source>
        <strain evidence="11 14">AM36-9BH</strain>
        <strain evidence="10 13">AM40-34</strain>
    </source>
</reference>
<dbReference type="InterPro" id="IPR011990">
    <property type="entry name" value="TPR-like_helical_dom_sf"/>
</dbReference>
<dbReference type="Gene3D" id="1.25.40.390">
    <property type="match status" value="2"/>
</dbReference>
<keyword evidence="12" id="KW-1185">Reference proteome</keyword>
<evidence type="ECO:0000313" key="13">
    <source>
        <dbReference type="Proteomes" id="UP000283482"/>
    </source>
</evidence>
<evidence type="ECO:0000256" key="1">
    <source>
        <dbReference type="ARBA" id="ARBA00004442"/>
    </source>
</evidence>
<dbReference type="GO" id="GO:0009279">
    <property type="term" value="C:cell outer membrane"/>
    <property type="evidence" value="ECO:0007669"/>
    <property type="project" value="UniProtKB-SubCell"/>
</dbReference>
<dbReference type="PATRIC" id="fig|46506.5.peg.681"/>
<sequence>MKNFKYIAFSFLLTGSAVLTGCLDEEPLYSQNNLVIFSSESNARQALLGCYGYMAAPNGYGQQWQELPISASGFAWTNRNSGEDPNVSLNVLTSSTQVEYAWNGMYKVIAEVNAFLDYLNKSELSDDIKNKLGAEARFLRGVAYYNLVSHFGDVPMRTSASSSDGIAMPRTPKEQVFGLIIDDFKSALVLPETQNDGYATSLAAKAYLGKVYHKMACLDIDKQTNLNNAKAMFDEVYGKYQLQPKFGDLFVDNVNGSKESIFQLNYNAESTLVFNRACNRFAPAHSNSGIAWGTYKATKALYDWMRATYPGDPRLEINFLTSWRQHKNNQADDVPQKGDQPCANDSTYSYPYITYKVKGVYVMKDGKPVMENGIPLQQDFVAELPYADMEDPSNPSIAKFADYTKMAEAMNPDKKVPLTGQALKDSTRLARIGESVQTDYAASGKEHASPYFGKMFDKKATGTRSHKNLIVYRYAEMLLLMADVYNELGQKDRAIDLANEVLTRARQSSAGTSAQPADWPKTLTQDEVREHLYYERIFEFAGEPNMYEMVRLKGVELFKKALEKHNNHEITRASVETYQETKNNKQDRLYNEAEGGALTQDFLKKNLLLPIPLSEINYNEGITVDDNNFGY</sequence>
<feature type="domain" description="RagB/SusD" evidence="6">
    <location>
        <begin position="235"/>
        <end position="631"/>
    </location>
</feature>
<comment type="caution">
    <text evidence="9">The sequence shown here is derived from an EMBL/GenBank/DDBJ whole genome shotgun (WGS) entry which is preliminary data.</text>
</comment>
<dbReference type="InterPro" id="IPR033985">
    <property type="entry name" value="SusD-like_N"/>
</dbReference>
<dbReference type="PROSITE" id="PS51257">
    <property type="entry name" value="PROKAR_LIPOPROTEIN"/>
    <property type="match status" value="1"/>
</dbReference>
<dbReference type="EMBL" id="QSGN01000002">
    <property type="protein sequence ID" value="RHB33253.1"/>
    <property type="molecule type" value="Genomic_DNA"/>
</dbReference>
<protein>
    <submittedName>
        <fullName evidence="8">RagB/SusD family nutrient uptake outer membrane protein</fullName>
    </submittedName>
    <submittedName>
        <fullName evidence="9">SusD family protein</fullName>
    </submittedName>
</protein>
<keyword evidence="5" id="KW-0998">Cell outer membrane</keyword>
<dbReference type="Pfam" id="PF14322">
    <property type="entry name" value="SusD-like_3"/>
    <property type="match status" value="1"/>
</dbReference>
<evidence type="ECO:0000313" key="15">
    <source>
        <dbReference type="Proteomes" id="UP000467334"/>
    </source>
</evidence>
<dbReference type="RefSeq" id="WP_005654683.1">
    <property type="nucleotide sequence ID" value="NZ_AP031449.1"/>
</dbReference>
<organism evidence="9 12">
    <name type="scientific">Bacteroides stercoris</name>
    <dbReference type="NCBI Taxonomy" id="46506"/>
    <lineage>
        <taxon>Bacteria</taxon>
        <taxon>Pseudomonadati</taxon>
        <taxon>Bacteroidota</taxon>
        <taxon>Bacteroidia</taxon>
        <taxon>Bacteroidales</taxon>
        <taxon>Bacteroidaceae</taxon>
        <taxon>Bacteroides</taxon>
    </lineage>
</organism>
<reference evidence="9 12" key="1">
    <citation type="journal article" date="2016" name="BMC Genomics">
        <title>Type VI secretion systems of human gut Bacteroidales segregate into three genetic architectures, two of which are contained on mobile genetic elements.</title>
        <authorList>
            <person name="Coyne M.J."/>
            <person name="Roelofs K.G."/>
            <person name="Comstock L.E."/>
        </authorList>
    </citation>
    <scope>NUCLEOTIDE SEQUENCE [LARGE SCALE GENOMIC DNA]</scope>
    <source>
        <strain evidence="9 12">CL09T03C01</strain>
    </source>
</reference>
<comment type="similarity">
    <text evidence="2">Belongs to the SusD family.</text>
</comment>
<evidence type="ECO:0000256" key="5">
    <source>
        <dbReference type="ARBA" id="ARBA00023237"/>
    </source>
</evidence>
<evidence type="ECO:0000313" key="11">
    <source>
        <dbReference type="EMBL" id="RHC26818.1"/>
    </source>
</evidence>
<evidence type="ECO:0000259" key="6">
    <source>
        <dbReference type="Pfam" id="PF07980"/>
    </source>
</evidence>
<dbReference type="AlphaFoldDB" id="A0A125MGH2"/>
<dbReference type="SUPFAM" id="SSF48452">
    <property type="entry name" value="TPR-like"/>
    <property type="match status" value="1"/>
</dbReference>
<reference evidence="8 15" key="4">
    <citation type="journal article" date="2019" name="Nat. Med.">
        <title>A library of human gut bacterial isolates paired with longitudinal multiomics data enables mechanistic microbiome research.</title>
        <authorList>
            <person name="Poyet M."/>
            <person name="Groussin M."/>
            <person name="Gibbons S.M."/>
            <person name="Avila-Pacheco J."/>
            <person name="Jiang X."/>
            <person name="Kearney S.M."/>
            <person name="Perrotta A.R."/>
            <person name="Berdy B."/>
            <person name="Zhao S."/>
            <person name="Lieberman T.D."/>
            <person name="Swanson P.K."/>
            <person name="Smith M."/>
            <person name="Roesemann S."/>
            <person name="Alexander J.E."/>
            <person name="Rich S.A."/>
            <person name="Livny J."/>
            <person name="Vlamakis H."/>
            <person name="Clish C."/>
            <person name="Bullock K."/>
            <person name="Deik A."/>
            <person name="Scott J."/>
            <person name="Pierce K.A."/>
            <person name="Xavier R.J."/>
            <person name="Alm E.J."/>
        </authorList>
    </citation>
    <scope>NUCLEOTIDE SEQUENCE [LARGE SCALE GENOMIC DNA]</scope>
    <source>
        <strain evidence="8 15">BIOML-A6</strain>
    </source>
</reference>
<evidence type="ECO:0000259" key="7">
    <source>
        <dbReference type="Pfam" id="PF14322"/>
    </source>
</evidence>
<keyword evidence="3" id="KW-0732">Signal</keyword>